<gene>
    <name evidence="3" type="ORF">ACFFI0_06970</name>
</gene>
<dbReference type="EMBL" id="JBHLWO010000001">
    <property type="protein sequence ID" value="MFC0318043.1"/>
    <property type="molecule type" value="Genomic_DNA"/>
</dbReference>
<feature type="domain" description="Glycosyl transferase family 1" evidence="1">
    <location>
        <begin position="216"/>
        <end position="388"/>
    </location>
</feature>
<dbReference type="CDD" id="cd03794">
    <property type="entry name" value="GT4_WbuB-like"/>
    <property type="match status" value="1"/>
</dbReference>
<dbReference type="InterPro" id="IPR028098">
    <property type="entry name" value="Glyco_trans_4-like_N"/>
</dbReference>
<proteinExistence type="predicted"/>
<keyword evidence="4" id="KW-1185">Reference proteome</keyword>
<dbReference type="InterPro" id="IPR001296">
    <property type="entry name" value="Glyco_trans_1"/>
</dbReference>
<feature type="domain" description="Glycosyltransferase subfamily 4-like N-terminal" evidence="2">
    <location>
        <begin position="15"/>
        <end position="203"/>
    </location>
</feature>
<sequence>MKILIFGINYYPELTGIGKYTGEMGAWLAAQGHEVAVVTAPPYYPEWDIHPAYKGKKWFKEIIDGVTVYRVPLYVPKEVTSKKRILHEFSFLGSVLPKWFGLLLKKKYDVVININPPFHLGFFALLYAKIKKARLLTHIQDLQIDAAKDLGMIRNKRLLDWMFKSERYLLNSSHAVSSISLGMQRKILAKGVPKEKFIMFPNWVDETAIKPLSINESLRKEWNIPMDDKVILYAGNLGEKQGLEVIIEAAEAFKQNHFIRFLIVGSGGNKENLQKAVSERGLNNVFFYPLQPYEKLSALLATADIHLVLQKKSAADLVMPSKLTGIFSAGGCALVTAMPNTSLYDIVDQGRLGVLVEPESTQALVDGLNRMLSEDLASYRNAAREYAMQHLSKERIMRNFEDRLLEMIGVKERTKKWHYA</sequence>
<dbReference type="Pfam" id="PF00534">
    <property type="entry name" value="Glycos_transf_1"/>
    <property type="match status" value="1"/>
</dbReference>
<name>A0ABV6HJE0_9SPHI</name>
<dbReference type="Pfam" id="PF13579">
    <property type="entry name" value="Glyco_trans_4_4"/>
    <property type="match status" value="1"/>
</dbReference>
<dbReference type="PANTHER" id="PTHR12526">
    <property type="entry name" value="GLYCOSYLTRANSFERASE"/>
    <property type="match status" value="1"/>
</dbReference>
<dbReference type="Proteomes" id="UP001589774">
    <property type="component" value="Unassembled WGS sequence"/>
</dbReference>
<dbReference type="NCBIfam" id="NF007640">
    <property type="entry name" value="PRK10307.1"/>
    <property type="match status" value="1"/>
</dbReference>
<dbReference type="SUPFAM" id="SSF53756">
    <property type="entry name" value="UDP-Glycosyltransferase/glycogen phosphorylase"/>
    <property type="match status" value="1"/>
</dbReference>
<dbReference type="PANTHER" id="PTHR12526:SF633">
    <property type="entry name" value="COLANIC ACID BIOSYNTHESIS GLYCOSYL TRANSFERASE WCAI-RELATED"/>
    <property type="match status" value="1"/>
</dbReference>
<evidence type="ECO:0000313" key="3">
    <source>
        <dbReference type="EMBL" id="MFC0318043.1"/>
    </source>
</evidence>
<organism evidence="3 4">
    <name type="scientific">Olivibacter oleidegradans</name>
    <dbReference type="NCBI Taxonomy" id="760123"/>
    <lineage>
        <taxon>Bacteria</taxon>
        <taxon>Pseudomonadati</taxon>
        <taxon>Bacteroidota</taxon>
        <taxon>Sphingobacteriia</taxon>
        <taxon>Sphingobacteriales</taxon>
        <taxon>Sphingobacteriaceae</taxon>
        <taxon>Olivibacter</taxon>
    </lineage>
</organism>
<protein>
    <submittedName>
        <fullName evidence="3">WcaI family glycosyltransferase</fullName>
    </submittedName>
</protein>
<comment type="caution">
    <text evidence="3">The sequence shown here is derived from an EMBL/GenBank/DDBJ whole genome shotgun (WGS) entry which is preliminary data.</text>
</comment>
<dbReference type="Gene3D" id="3.40.50.2000">
    <property type="entry name" value="Glycogen Phosphorylase B"/>
    <property type="match status" value="2"/>
</dbReference>
<accession>A0ABV6HJE0</accession>
<dbReference type="RefSeq" id="WP_130856140.1">
    <property type="nucleotide sequence ID" value="NZ_JBHLWO010000001.1"/>
</dbReference>
<evidence type="ECO:0000259" key="1">
    <source>
        <dbReference type="Pfam" id="PF00534"/>
    </source>
</evidence>
<reference evidence="3 4" key="1">
    <citation type="submission" date="2024-09" db="EMBL/GenBank/DDBJ databases">
        <authorList>
            <person name="Sun Q."/>
            <person name="Mori K."/>
        </authorList>
    </citation>
    <scope>NUCLEOTIDE SEQUENCE [LARGE SCALE GENOMIC DNA]</scope>
    <source>
        <strain evidence="3 4">CCM 7765</strain>
    </source>
</reference>
<evidence type="ECO:0000259" key="2">
    <source>
        <dbReference type="Pfam" id="PF13579"/>
    </source>
</evidence>
<evidence type="ECO:0000313" key="4">
    <source>
        <dbReference type="Proteomes" id="UP001589774"/>
    </source>
</evidence>